<proteinExistence type="predicted"/>
<protein>
    <submittedName>
        <fullName evidence="2">Quinol monooxygenase YgiN</fullName>
    </submittedName>
</protein>
<evidence type="ECO:0000313" key="2">
    <source>
        <dbReference type="EMBL" id="RDI58609.1"/>
    </source>
</evidence>
<dbReference type="Gene3D" id="3.30.70.100">
    <property type="match status" value="1"/>
</dbReference>
<name>A0A370HJA2_9HYPH</name>
<gene>
    <name evidence="2" type="ORF">DES45_105132</name>
</gene>
<keyword evidence="2" id="KW-0560">Oxidoreductase</keyword>
<dbReference type="Proteomes" id="UP000254925">
    <property type="component" value="Unassembled WGS sequence"/>
</dbReference>
<comment type="caution">
    <text evidence="2">The sequence shown here is derived from an EMBL/GenBank/DDBJ whole genome shotgun (WGS) entry which is preliminary data.</text>
</comment>
<dbReference type="PROSITE" id="PS51725">
    <property type="entry name" value="ABM"/>
    <property type="match status" value="1"/>
</dbReference>
<evidence type="ECO:0000259" key="1">
    <source>
        <dbReference type="PROSITE" id="PS51725"/>
    </source>
</evidence>
<reference evidence="2 3" key="1">
    <citation type="submission" date="2018-07" db="EMBL/GenBank/DDBJ databases">
        <title>Genomic Encyclopedia of Type Strains, Phase IV (KMG-IV): sequencing the most valuable type-strain genomes for metagenomic binning, comparative biology and taxonomic classification.</title>
        <authorList>
            <person name="Goeker M."/>
        </authorList>
    </citation>
    <scope>NUCLEOTIDE SEQUENCE [LARGE SCALE GENOMIC DNA]</scope>
    <source>
        <strain evidence="2 3">DSM 14364</strain>
    </source>
</reference>
<dbReference type="RefSeq" id="WP_114770634.1">
    <property type="nucleotide sequence ID" value="NZ_QQBB01000005.1"/>
</dbReference>
<dbReference type="AlphaFoldDB" id="A0A370HJA2"/>
<dbReference type="InterPro" id="IPR011008">
    <property type="entry name" value="Dimeric_a/b-barrel"/>
</dbReference>
<dbReference type="OrthoDB" id="9812192at2"/>
<dbReference type="EMBL" id="QQBB01000005">
    <property type="protein sequence ID" value="RDI58609.1"/>
    <property type="molecule type" value="Genomic_DNA"/>
</dbReference>
<dbReference type="InterPro" id="IPR007138">
    <property type="entry name" value="ABM_dom"/>
</dbReference>
<sequence length="123" mass="14794">MKHRADFHRDEKSRGPAKDVTFIVTVALKPGCEEEFFGLLTPVLDAMRHEPTFINAVLHQDPEDPSRFMLYETWADLDDVVQVQMHRTYRKPFWDRLPDLLREPRRIETWTPMRRDFTFFASW</sequence>
<keyword evidence="2" id="KW-0503">Monooxygenase</keyword>
<organism evidence="2 3">
    <name type="scientific">Microvirga subterranea</name>
    <dbReference type="NCBI Taxonomy" id="186651"/>
    <lineage>
        <taxon>Bacteria</taxon>
        <taxon>Pseudomonadati</taxon>
        <taxon>Pseudomonadota</taxon>
        <taxon>Alphaproteobacteria</taxon>
        <taxon>Hyphomicrobiales</taxon>
        <taxon>Methylobacteriaceae</taxon>
        <taxon>Microvirga</taxon>
    </lineage>
</organism>
<feature type="domain" description="ABM" evidence="1">
    <location>
        <begin position="20"/>
        <end position="109"/>
    </location>
</feature>
<dbReference type="SUPFAM" id="SSF54909">
    <property type="entry name" value="Dimeric alpha+beta barrel"/>
    <property type="match status" value="1"/>
</dbReference>
<dbReference type="Pfam" id="PF03992">
    <property type="entry name" value="ABM"/>
    <property type="match status" value="1"/>
</dbReference>
<evidence type="ECO:0000313" key="3">
    <source>
        <dbReference type="Proteomes" id="UP000254925"/>
    </source>
</evidence>
<keyword evidence="3" id="KW-1185">Reference proteome</keyword>
<accession>A0A370HJA2</accession>
<dbReference type="GO" id="GO:0004497">
    <property type="term" value="F:monooxygenase activity"/>
    <property type="evidence" value="ECO:0007669"/>
    <property type="project" value="UniProtKB-KW"/>
</dbReference>